<dbReference type="Gene3D" id="3.40.190.290">
    <property type="match status" value="1"/>
</dbReference>
<dbReference type="GO" id="GO:0003677">
    <property type="term" value="F:DNA binding"/>
    <property type="evidence" value="ECO:0007669"/>
    <property type="project" value="UniProtKB-KW"/>
</dbReference>
<dbReference type="InterPro" id="IPR036390">
    <property type="entry name" value="WH_DNA-bd_sf"/>
</dbReference>
<proteinExistence type="inferred from homology"/>
<evidence type="ECO:0000259" key="5">
    <source>
        <dbReference type="PROSITE" id="PS50931"/>
    </source>
</evidence>
<dbReference type="SUPFAM" id="SSF53850">
    <property type="entry name" value="Periplasmic binding protein-like II"/>
    <property type="match status" value="1"/>
</dbReference>
<evidence type="ECO:0000313" key="6">
    <source>
        <dbReference type="EMBL" id="SFK15111.1"/>
    </source>
</evidence>
<keyword evidence="4" id="KW-0804">Transcription</keyword>
<dbReference type="Proteomes" id="UP000183299">
    <property type="component" value="Unassembled WGS sequence"/>
</dbReference>
<dbReference type="RefSeq" id="WP_066599145.1">
    <property type="nucleotide sequence ID" value="NZ_FORY01000041.1"/>
</dbReference>
<organism evidence="6 7">
    <name type="scientific">Celeribacter halophilus</name>
    <dbReference type="NCBI Taxonomy" id="576117"/>
    <lineage>
        <taxon>Bacteria</taxon>
        <taxon>Pseudomonadati</taxon>
        <taxon>Pseudomonadota</taxon>
        <taxon>Alphaproteobacteria</taxon>
        <taxon>Rhodobacterales</taxon>
        <taxon>Roseobacteraceae</taxon>
        <taxon>Celeribacter</taxon>
    </lineage>
</organism>
<dbReference type="InterPro" id="IPR000847">
    <property type="entry name" value="LysR_HTH_N"/>
</dbReference>
<name>A0A1I3X8B5_9RHOB</name>
<dbReference type="PANTHER" id="PTHR30537:SF5">
    <property type="entry name" value="HTH-TYPE TRANSCRIPTIONAL ACTIVATOR TTDR-RELATED"/>
    <property type="match status" value="1"/>
</dbReference>
<dbReference type="Gene3D" id="1.10.10.10">
    <property type="entry name" value="Winged helix-like DNA-binding domain superfamily/Winged helix DNA-binding domain"/>
    <property type="match status" value="1"/>
</dbReference>
<dbReference type="InterPro" id="IPR036388">
    <property type="entry name" value="WH-like_DNA-bd_sf"/>
</dbReference>
<dbReference type="PRINTS" id="PR00039">
    <property type="entry name" value="HTHLYSR"/>
</dbReference>
<reference evidence="6 7" key="1">
    <citation type="submission" date="2016-10" db="EMBL/GenBank/DDBJ databases">
        <authorList>
            <person name="de Groot N.N."/>
        </authorList>
    </citation>
    <scope>NUCLEOTIDE SEQUENCE [LARGE SCALE GENOMIC DNA]</scope>
    <source>
        <strain evidence="6 7">CGMCC 1.8891</strain>
    </source>
</reference>
<accession>A0A1I3X8B5</accession>
<evidence type="ECO:0000313" key="7">
    <source>
        <dbReference type="Proteomes" id="UP000183299"/>
    </source>
</evidence>
<keyword evidence="3 6" id="KW-0238">DNA-binding</keyword>
<comment type="similarity">
    <text evidence="1">Belongs to the LysR transcriptional regulatory family.</text>
</comment>
<dbReference type="Pfam" id="PF00126">
    <property type="entry name" value="HTH_1"/>
    <property type="match status" value="1"/>
</dbReference>
<dbReference type="GO" id="GO:0003700">
    <property type="term" value="F:DNA-binding transcription factor activity"/>
    <property type="evidence" value="ECO:0007669"/>
    <property type="project" value="InterPro"/>
</dbReference>
<dbReference type="CDD" id="cd08422">
    <property type="entry name" value="PBP2_CrgA_like"/>
    <property type="match status" value="1"/>
</dbReference>
<evidence type="ECO:0000256" key="2">
    <source>
        <dbReference type="ARBA" id="ARBA00023015"/>
    </source>
</evidence>
<feature type="domain" description="HTH lysR-type" evidence="5">
    <location>
        <begin position="1"/>
        <end position="59"/>
    </location>
</feature>
<dbReference type="Pfam" id="PF03466">
    <property type="entry name" value="LysR_substrate"/>
    <property type="match status" value="1"/>
</dbReference>
<dbReference type="InterPro" id="IPR005119">
    <property type="entry name" value="LysR_subst-bd"/>
</dbReference>
<dbReference type="OrthoDB" id="9813056at2"/>
<evidence type="ECO:0000256" key="3">
    <source>
        <dbReference type="ARBA" id="ARBA00023125"/>
    </source>
</evidence>
<evidence type="ECO:0000256" key="1">
    <source>
        <dbReference type="ARBA" id="ARBA00009437"/>
    </source>
</evidence>
<dbReference type="SUPFAM" id="SSF46785">
    <property type="entry name" value="Winged helix' DNA-binding domain"/>
    <property type="match status" value="1"/>
</dbReference>
<dbReference type="PANTHER" id="PTHR30537">
    <property type="entry name" value="HTH-TYPE TRANSCRIPTIONAL REGULATOR"/>
    <property type="match status" value="1"/>
</dbReference>
<keyword evidence="7" id="KW-1185">Reference proteome</keyword>
<dbReference type="FunFam" id="1.10.10.10:FF:000001">
    <property type="entry name" value="LysR family transcriptional regulator"/>
    <property type="match status" value="1"/>
</dbReference>
<dbReference type="InterPro" id="IPR058163">
    <property type="entry name" value="LysR-type_TF_proteobact-type"/>
</dbReference>
<sequence>MSRLDEAETFVVIARTGSISRAAEQLGVAKSAVSRRLSDLEARLGAQLILRTTRQFSLTEEGRSFLANVETALEALDDAERNVRAEVQELSGPLHVAAPVSFGLSKLQPVFTQFLIDNPEVTLRVDFSDRNVDLVQDGFDVAIRIGDLPDSSLIARKISFVRHCVVASPTFWDAHGKPNTPEDLRHLPILRYENMRSRQTLTFERPDGTKGSINPPQRVRASNGDFLAQMAVAGLGFMVEPEFVAEPYLRPEELVEVLHDHDWFGFNLYAVFPPGRRPTRRTKAFLDCVEQALG</sequence>
<dbReference type="EMBL" id="FORY01000041">
    <property type="protein sequence ID" value="SFK15111.1"/>
    <property type="molecule type" value="Genomic_DNA"/>
</dbReference>
<gene>
    <name evidence="6" type="ORF">SAMN04488138_1412</name>
</gene>
<dbReference type="PROSITE" id="PS50931">
    <property type="entry name" value="HTH_LYSR"/>
    <property type="match status" value="1"/>
</dbReference>
<evidence type="ECO:0000256" key="4">
    <source>
        <dbReference type="ARBA" id="ARBA00023163"/>
    </source>
</evidence>
<protein>
    <submittedName>
        <fullName evidence="6">DNA-binding transcriptional regulator, LysR family</fullName>
    </submittedName>
</protein>
<dbReference type="STRING" id="576117.SAMN04488138_1412"/>
<keyword evidence="2" id="KW-0805">Transcription regulation</keyword>
<dbReference type="GeneID" id="98667029"/>
<dbReference type="AlphaFoldDB" id="A0A1I3X8B5"/>